<organism evidence="1 2">
    <name type="scientific">Pyricularia oryzae (strain 70-15 / ATCC MYA-4617 / FGSC 8958)</name>
    <name type="common">Rice blast fungus</name>
    <name type="synonym">Magnaporthe oryzae</name>
    <dbReference type="NCBI Taxonomy" id="242507"/>
    <lineage>
        <taxon>Eukaryota</taxon>
        <taxon>Fungi</taxon>
        <taxon>Dikarya</taxon>
        <taxon>Ascomycota</taxon>
        <taxon>Pezizomycotina</taxon>
        <taxon>Sordariomycetes</taxon>
        <taxon>Sordariomycetidae</taxon>
        <taxon>Magnaporthales</taxon>
        <taxon>Pyriculariaceae</taxon>
        <taxon>Pyricularia</taxon>
    </lineage>
</organism>
<reference evidence="1 2" key="1">
    <citation type="journal article" date="2005" name="Nature">
        <title>The genome sequence of the rice blast fungus Magnaporthe grisea.</title>
        <authorList>
            <person name="Dean R.A."/>
            <person name="Talbot N.J."/>
            <person name="Ebbole D.J."/>
            <person name="Farman M.L."/>
            <person name="Mitchell T.K."/>
            <person name="Orbach M.J."/>
            <person name="Thon M."/>
            <person name="Kulkarni R."/>
            <person name="Xu J.R."/>
            <person name="Pan H."/>
            <person name="Read N.D."/>
            <person name="Lee Y.H."/>
            <person name="Carbone I."/>
            <person name="Brown D."/>
            <person name="Oh Y.Y."/>
            <person name="Donofrio N."/>
            <person name="Jeong J.S."/>
            <person name="Soanes D.M."/>
            <person name="Djonovic S."/>
            <person name="Kolomiets E."/>
            <person name="Rehmeyer C."/>
            <person name="Li W."/>
            <person name="Harding M."/>
            <person name="Kim S."/>
            <person name="Lebrun M.H."/>
            <person name="Bohnert H."/>
            <person name="Coughlan S."/>
            <person name="Butler J."/>
            <person name="Calvo S."/>
            <person name="Ma L.J."/>
            <person name="Nicol R."/>
            <person name="Purcell S."/>
            <person name="Nusbaum C."/>
            <person name="Galagan J.E."/>
            <person name="Birren B.W."/>
        </authorList>
    </citation>
    <scope>NUCLEOTIDE SEQUENCE [LARGE SCALE GENOMIC DNA]</scope>
    <source>
        <strain evidence="2">70-15 / ATCC MYA-4617 / FGSC 8958</strain>
    </source>
</reference>
<dbReference type="AlphaFoldDB" id="G4MPN8"/>
<dbReference type="RefSeq" id="XP_003708999.1">
    <property type="nucleotide sequence ID" value="XM_003708951.1"/>
</dbReference>
<accession>G4MPN8</accession>
<evidence type="ECO:0000313" key="2">
    <source>
        <dbReference type="Proteomes" id="UP000009058"/>
    </source>
</evidence>
<sequence length="74" mass="8489">MWINSTIVVGKKSIPRYNIRWPGFGLCRFCADPNLRDRMFDRGPTAKPPSNKVDHGSIGYGRERIALRAHCWSN</sequence>
<dbReference type="HOGENOM" id="CLU_2688281_0_0_1"/>
<dbReference type="Proteomes" id="UP000009058">
    <property type="component" value="Chromosome 1"/>
</dbReference>
<dbReference type="VEuPathDB" id="FungiDB:MGG_16072"/>
<dbReference type="InParanoid" id="G4MPN8"/>
<dbReference type="GeneID" id="12984306"/>
<proteinExistence type="predicted"/>
<evidence type="ECO:0000313" key="1">
    <source>
        <dbReference type="EMBL" id="EHA56387.1"/>
    </source>
</evidence>
<dbReference type="EMBL" id="CM001231">
    <property type="protein sequence ID" value="EHA56387.1"/>
    <property type="molecule type" value="Genomic_DNA"/>
</dbReference>
<gene>
    <name evidence="1" type="ORF">MGG_16072</name>
</gene>
<keyword evidence="2" id="KW-1185">Reference proteome</keyword>
<protein>
    <submittedName>
        <fullName evidence="1">Uncharacterized protein</fullName>
    </submittedName>
</protein>
<reference key="2">
    <citation type="submission" date="2011-05" db="EMBL/GenBank/DDBJ databases">
        <title>The Genome Sequence of Magnaporthe oryzae 70-15.</title>
        <authorList>
            <consortium name="The Broad Institute Genome Sequencing Platform"/>
            <person name="Ma L.-J."/>
            <person name="Dead R."/>
            <person name="Young S.K."/>
            <person name="Zeng Q."/>
            <person name="Gargeya S."/>
            <person name="Fitzgerald M."/>
            <person name="Haas B."/>
            <person name="Abouelleil A."/>
            <person name="Alvarado L."/>
            <person name="Arachchi H.M."/>
            <person name="Berlin A."/>
            <person name="Brown A."/>
            <person name="Chapman S.B."/>
            <person name="Chen Z."/>
            <person name="Dunbar C."/>
            <person name="Freedman E."/>
            <person name="Gearin G."/>
            <person name="Gellesch M."/>
            <person name="Goldberg J."/>
            <person name="Griggs A."/>
            <person name="Gujja S."/>
            <person name="Heiman D."/>
            <person name="Howarth C."/>
            <person name="Larson L."/>
            <person name="Lui A."/>
            <person name="MacDonald P.J.P."/>
            <person name="Mehta T."/>
            <person name="Montmayeur A."/>
            <person name="Murphy C."/>
            <person name="Neiman D."/>
            <person name="Pearson M."/>
            <person name="Priest M."/>
            <person name="Roberts A."/>
            <person name="Saif S."/>
            <person name="Shea T."/>
            <person name="Shenoy N."/>
            <person name="Sisk P."/>
            <person name="Stolte C."/>
            <person name="Sykes S."/>
            <person name="Yandava C."/>
            <person name="Wortman J."/>
            <person name="Nusbaum C."/>
            <person name="Birren B."/>
        </authorList>
    </citation>
    <scope>NUCLEOTIDE SEQUENCE</scope>
    <source>
        <strain>70-15</strain>
    </source>
</reference>
<name>G4MPN8_PYRO7</name>
<dbReference type="KEGG" id="mgr:MGG_16072"/>